<sequence>MDKVNTDTEQASVMAETAALKVQNDMESRNIDALFAERQQLEASARQIETDTAGAKQATELVISTMDPATLDKYQRLRAENEAIETWAKSEALSHEVAGSELRQESWRLRQQLGEVTARRDDWRLKDQETPEQERERLLQQVKADNQEIASMQKSAGEVEEKVALLQEKLHRMEGELEEGMEERSHKYTELCSKEQMITEFLNDFDQNKAAEEEKIQQLEANIVTTLSHISQGMTQSQQLPEPDQFQELQADLAFKQEEKEKSEATAISLDSENQKLQQDLVKVEELEGKVTRELQSLGEEIDKMTQI</sequence>
<dbReference type="EMBL" id="CASHTH010000505">
    <property type="protein sequence ID" value="CAI8003174.1"/>
    <property type="molecule type" value="Genomic_DNA"/>
</dbReference>
<keyword evidence="1" id="KW-0175">Coiled coil</keyword>
<evidence type="ECO:0000256" key="1">
    <source>
        <dbReference type="SAM" id="Coils"/>
    </source>
</evidence>
<comment type="caution">
    <text evidence="2">The sequence shown here is derived from an EMBL/GenBank/DDBJ whole genome shotgun (WGS) entry which is preliminary data.</text>
</comment>
<dbReference type="GO" id="GO:0035735">
    <property type="term" value="P:intraciliary transport involved in cilium assembly"/>
    <property type="evidence" value="ECO:0007669"/>
    <property type="project" value="TreeGrafter"/>
</dbReference>
<dbReference type="GO" id="GO:0030992">
    <property type="term" value="C:intraciliary transport particle B"/>
    <property type="evidence" value="ECO:0007669"/>
    <property type="project" value="InterPro"/>
</dbReference>
<dbReference type="InterPro" id="IPR029602">
    <property type="entry name" value="IFT74"/>
</dbReference>
<evidence type="ECO:0000313" key="2">
    <source>
        <dbReference type="EMBL" id="CAI8003174.1"/>
    </source>
</evidence>
<dbReference type="GO" id="GO:0005929">
    <property type="term" value="C:cilium"/>
    <property type="evidence" value="ECO:0007669"/>
    <property type="project" value="TreeGrafter"/>
</dbReference>
<feature type="coiled-coil region" evidence="1">
    <location>
        <begin position="135"/>
        <end position="222"/>
    </location>
</feature>
<name>A0AA35R445_GEOBA</name>
<dbReference type="AlphaFoldDB" id="A0AA35R445"/>
<gene>
    <name evidence="2" type="ORF">GBAR_LOCUS3572</name>
</gene>
<dbReference type="GO" id="GO:0048487">
    <property type="term" value="F:beta-tubulin binding"/>
    <property type="evidence" value="ECO:0007669"/>
    <property type="project" value="InterPro"/>
</dbReference>
<protein>
    <submittedName>
        <fullName evidence="2">Intraflagellar transport protein 74 homolog</fullName>
    </submittedName>
</protein>
<organism evidence="2 3">
    <name type="scientific">Geodia barretti</name>
    <name type="common">Barrett's horny sponge</name>
    <dbReference type="NCBI Taxonomy" id="519541"/>
    <lineage>
        <taxon>Eukaryota</taxon>
        <taxon>Metazoa</taxon>
        <taxon>Porifera</taxon>
        <taxon>Demospongiae</taxon>
        <taxon>Heteroscleromorpha</taxon>
        <taxon>Tetractinellida</taxon>
        <taxon>Astrophorina</taxon>
        <taxon>Geodiidae</taxon>
        <taxon>Geodia</taxon>
    </lineage>
</organism>
<keyword evidence="3" id="KW-1185">Reference proteome</keyword>
<reference evidence="2" key="1">
    <citation type="submission" date="2023-03" db="EMBL/GenBank/DDBJ databases">
        <authorList>
            <person name="Steffen K."/>
            <person name="Cardenas P."/>
        </authorList>
    </citation>
    <scope>NUCLEOTIDE SEQUENCE</scope>
</reference>
<proteinExistence type="predicted"/>
<evidence type="ECO:0000313" key="3">
    <source>
        <dbReference type="Proteomes" id="UP001174909"/>
    </source>
</evidence>
<dbReference type="Proteomes" id="UP001174909">
    <property type="component" value="Unassembled WGS sequence"/>
</dbReference>
<feature type="coiled-coil region" evidence="1">
    <location>
        <begin position="246"/>
        <end position="290"/>
    </location>
</feature>
<dbReference type="PANTHER" id="PTHR31432:SF0">
    <property type="entry name" value="INTRAFLAGELLAR TRANSPORT PROTEIN 74 HOMOLOG"/>
    <property type="match status" value="1"/>
</dbReference>
<dbReference type="PANTHER" id="PTHR31432">
    <property type="entry name" value="INTRAFLAGELLAR TRANSPORT PROTEIN 74 HOMOLOG"/>
    <property type="match status" value="1"/>
</dbReference>
<accession>A0AA35R445</accession>